<protein>
    <submittedName>
        <fullName evidence="5">Uncharacterized protein</fullName>
    </submittedName>
</protein>
<evidence type="ECO:0000313" key="5">
    <source>
        <dbReference type="EMBL" id="GAB47399.1"/>
    </source>
</evidence>
<sequence length="443" mass="48523">MDGVDEAAEEIRRLRRELWFHGELLAALGDDRPLQALIARLGQLVRGTAVLYDDAGRIAASVGEGPVRLLWHELAHRERAFTSLDLGRYRVLASPVVMRGAGYWVAVVSRDAAIVEEDGEPLLLTAQGMLSAMRGARSLARTQELTRARHLVTILRGEVTADRVPQVWRRLRELRFTVNQPLRAVAATLVDPSGDTPRRRADRLETLHERAYLAGLPLVLADAPPGAPSEAGHREASVLALVGDEPALTAWLDRLATAHVVGVSEPFVDLTAAPAAYRDADMAMQVALLGRENARRAGVDGRARETGRARDGGWAREGGRAGTGREASDRRSVEEGAIVRFEDVDLARWLLSSRPPSDLAERVRRQFGPVLENADLHETLVVHLALGLDVGATARRLFLHPNTVRYRLRRIEETLGAPVSSAGVVANAYLAFLEEIVRVPPQE</sequence>
<evidence type="ECO:0000256" key="2">
    <source>
        <dbReference type="SAM" id="MobiDB-lite"/>
    </source>
</evidence>
<dbReference type="Gene3D" id="1.10.10.2840">
    <property type="entry name" value="PucR C-terminal helix-turn-helix domain"/>
    <property type="match status" value="1"/>
</dbReference>
<dbReference type="InterPro" id="IPR041522">
    <property type="entry name" value="CdaR_GGDEF"/>
</dbReference>
<organism evidence="5 6">
    <name type="scientific">Mobilicoccus pelagius NBRC 104925</name>
    <dbReference type="NCBI Taxonomy" id="1089455"/>
    <lineage>
        <taxon>Bacteria</taxon>
        <taxon>Bacillati</taxon>
        <taxon>Actinomycetota</taxon>
        <taxon>Actinomycetes</taxon>
        <taxon>Micrococcales</taxon>
        <taxon>Dermatophilaceae</taxon>
        <taxon>Mobilicoccus</taxon>
    </lineage>
</organism>
<feature type="region of interest" description="Disordered" evidence="2">
    <location>
        <begin position="299"/>
        <end position="329"/>
    </location>
</feature>
<dbReference type="Pfam" id="PF17853">
    <property type="entry name" value="GGDEF_2"/>
    <property type="match status" value="1"/>
</dbReference>
<evidence type="ECO:0000259" key="3">
    <source>
        <dbReference type="Pfam" id="PF13556"/>
    </source>
</evidence>
<dbReference type="EMBL" id="BAFE01000009">
    <property type="protein sequence ID" value="GAB47399.1"/>
    <property type="molecule type" value="Genomic_DNA"/>
</dbReference>
<dbReference type="InterPro" id="IPR042070">
    <property type="entry name" value="PucR_C-HTH_sf"/>
</dbReference>
<dbReference type="PANTHER" id="PTHR33744:SF7">
    <property type="entry name" value="PUCR FAMILY TRANSCRIPTIONAL REGULATOR"/>
    <property type="match status" value="1"/>
</dbReference>
<keyword evidence="6" id="KW-1185">Reference proteome</keyword>
<dbReference type="Pfam" id="PF13556">
    <property type="entry name" value="HTH_30"/>
    <property type="match status" value="1"/>
</dbReference>
<dbReference type="STRING" id="1089455.MOPEL_009_00900"/>
<name>H5UNU1_9MICO</name>
<gene>
    <name evidence="5" type="ORF">MOPEL_009_00900</name>
</gene>
<dbReference type="AlphaFoldDB" id="H5UNU1"/>
<comment type="caution">
    <text evidence="5">The sequence shown here is derived from an EMBL/GenBank/DDBJ whole genome shotgun (WGS) entry which is preliminary data.</text>
</comment>
<dbReference type="InterPro" id="IPR051448">
    <property type="entry name" value="CdaR-like_regulators"/>
</dbReference>
<proteinExistence type="inferred from homology"/>
<dbReference type="InterPro" id="IPR025736">
    <property type="entry name" value="PucR_C-HTH_dom"/>
</dbReference>
<dbReference type="RefSeq" id="WP_009481297.1">
    <property type="nucleotide sequence ID" value="NZ_BAFE01000009.1"/>
</dbReference>
<feature type="domain" description="CdaR GGDEF-like" evidence="4">
    <location>
        <begin position="163"/>
        <end position="286"/>
    </location>
</feature>
<dbReference type="eggNOG" id="COG2508">
    <property type="taxonomic scope" value="Bacteria"/>
</dbReference>
<feature type="compositionally biased region" description="Basic and acidic residues" evidence="2">
    <location>
        <begin position="299"/>
        <end position="319"/>
    </location>
</feature>
<dbReference type="PANTHER" id="PTHR33744">
    <property type="entry name" value="CARBOHYDRATE DIACID REGULATOR"/>
    <property type="match status" value="1"/>
</dbReference>
<evidence type="ECO:0000259" key="4">
    <source>
        <dbReference type="Pfam" id="PF17853"/>
    </source>
</evidence>
<evidence type="ECO:0000256" key="1">
    <source>
        <dbReference type="ARBA" id="ARBA00006754"/>
    </source>
</evidence>
<feature type="domain" description="PucR C-terminal helix-turn-helix" evidence="3">
    <location>
        <begin position="376"/>
        <end position="432"/>
    </location>
</feature>
<comment type="similarity">
    <text evidence="1">Belongs to the CdaR family.</text>
</comment>
<dbReference type="Proteomes" id="UP000004367">
    <property type="component" value="Unassembled WGS sequence"/>
</dbReference>
<accession>H5UNU1</accession>
<reference evidence="5 6" key="1">
    <citation type="submission" date="2012-02" db="EMBL/GenBank/DDBJ databases">
        <title>Whole genome shotgun sequence of Mobilicoccus pelagius NBRC 104925.</title>
        <authorList>
            <person name="Yoshida Y."/>
            <person name="Hosoyama A."/>
            <person name="Tsuchikane K."/>
            <person name="Katsumata H."/>
            <person name="Yamazaki S."/>
            <person name="Fujita N."/>
        </authorList>
    </citation>
    <scope>NUCLEOTIDE SEQUENCE [LARGE SCALE GENOMIC DNA]</scope>
    <source>
        <strain evidence="5 6">NBRC 104925</strain>
    </source>
</reference>
<evidence type="ECO:0000313" key="6">
    <source>
        <dbReference type="Proteomes" id="UP000004367"/>
    </source>
</evidence>